<accession>A0A8J3RSV1</accession>
<dbReference type="SUPFAM" id="SSF54631">
    <property type="entry name" value="CBS-domain pair"/>
    <property type="match status" value="1"/>
</dbReference>
<dbReference type="EMBL" id="BOOH01000069">
    <property type="protein sequence ID" value="GIH81172.1"/>
    <property type="molecule type" value="Genomic_DNA"/>
</dbReference>
<comment type="caution">
    <text evidence="4">The sequence shown here is derived from an EMBL/GenBank/DDBJ whole genome shotgun (WGS) entry which is preliminary data.</text>
</comment>
<dbReference type="InterPro" id="IPR051257">
    <property type="entry name" value="Diverse_CBS-Domain"/>
</dbReference>
<dbReference type="SMART" id="SM00116">
    <property type="entry name" value="CBS"/>
    <property type="match status" value="2"/>
</dbReference>
<dbReference type="Pfam" id="PF00571">
    <property type="entry name" value="CBS"/>
    <property type="match status" value="2"/>
</dbReference>
<feature type="domain" description="CBS" evidence="3">
    <location>
        <begin position="10"/>
        <end position="68"/>
    </location>
</feature>
<feature type="domain" description="CBS" evidence="3">
    <location>
        <begin position="75"/>
        <end position="132"/>
    </location>
</feature>
<name>A0A8J3RSV1_9ACTN</name>
<evidence type="ECO:0000313" key="4">
    <source>
        <dbReference type="EMBL" id="GIH81172.1"/>
    </source>
</evidence>
<dbReference type="Gene3D" id="3.10.580.10">
    <property type="entry name" value="CBS-domain"/>
    <property type="match status" value="1"/>
</dbReference>
<evidence type="ECO:0000313" key="5">
    <source>
        <dbReference type="Proteomes" id="UP000616724"/>
    </source>
</evidence>
<evidence type="ECO:0000259" key="3">
    <source>
        <dbReference type="PROSITE" id="PS51371"/>
    </source>
</evidence>
<evidence type="ECO:0000256" key="2">
    <source>
        <dbReference type="PROSITE-ProRule" id="PRU00703"/>
    </source>
</evidence>
<dbReference type="InterPro" id="IPR046342">
    <property type="entry name" value="CBS_dom_sf"/>
</dbReference>
<keyword evidence="1 2" id="KW-0129">CBS domain</keyword>
<dbReference type="InterPro" id="IPR000644">
    <property type="entry name" value="CBS_dom"/>
</dbReference>
<gene>
    <name evidence="4" type="ORF">Plo01_76010</name>
</gene>
<sequence length="140" mass="15066">MNAETAKDVMNPGCKCIESDESLERAAQLMEELGVGALPICGPDDRLKGIITDRDIVVKCIAQGKNPSQVTAGEMATGLVWVASDASIEEALSKMEQNQIKRLPVIENGRIIGMISEADLAKNLPDDQLADFVHRVYAGV</sequence>
<protein>
    <submittedName>
        <fullName evidence="4">Hypoxic response protein 1</fullName>
    </submittedName>
</protein>
<dbReference type="PANTHER" id="PTHR43080:SF2">
    <property type="entry name" value="CBS DOMAIN-CONTAINING PROTEIN"/>
    <property type="match status" value="1"/>
</dbReference>
<organism evidence="4 5">
    <name type="scientific">Planobispora longispora</name>
    <dbReference type="NCBI Taxonomy" id="28887"/>
    <lineage>
        <taxon>Bacteria</taxon>
        <taxon>Bacillati</taxon>
        <taxon>Actinomycetota</taxon>
        <taxon>Actinomycetes</taxon>
        <taxon>Streptosporangiales</taxon>
        <taxon>Streptosporangiaceae</taxon>
        <taxon>Planobispora</taxon>
    </lineage>
</organism>
<dbReference type="PANTHER" id="PTHR43080">
    <property type="entry name" value="CBS DOMAIN-CONTAINING PROTEIN CBSX3, MITOCHONDRIAL"/>
    <property type="match status" value="1"/>
</dbReference>
<proteinExistence type="predicted"/>
<dbReference type="Proteomes" id="UP000616724">
    <property type="component" value="Unassembled WGS sequence"/>
</dbReference>
<dbReference type="PROSITE" id="PS51371">
    <property type="entry name" value="CBS"/>
    <property type="match status" value="2"/>
</dbReference>
<reference evidence="4 5" key="1">
    <citation type="submission" date="2021-01" db="EMBL/GenBank/DDBJ databases">
        <title>Whole genome shotgun sequence of Planobispora longispora NBRC 13918.</title>
        <authorList>
            <person name="Komaki H."/>
            <person name="Tamura T."/>
        </authorList>
    </citation>
    <scope>NUCLEOTIDE SEQUENCE [LARGE SCALE GENOMIC DNA]</scope>
    <source>
        <strain evidence="4 5">NBRC 13918</strain>
    </source>
</reference>
<dbReference type="CDD" id="cd04622">
    <property type="entry name" value="CBS_pair_HRP1_like"/>
    <property type="match status" value="1"/>
</dbReference>
<dbReference type="AlphaFoldDB" id="A0A8J3RSV1"/>
<keyword evidence="5" id="KW-1185">Reference proteome</keyword>
<evidence type="ECO:0000256" key="1">
    <source>
        <dbReference type="ARBA" id="ARBA00023122"/>
    </source>
</evidence>